<dbReference type="PROSITE" id="PS00061">
    <property type="entry name" value="ADH_SHORT"/>
    <property type="match status" value="1"/>
</dbReference>
<dbReference type="FunFam" id="3.40.50.720:FF:000084">
    <property type="entry name" value="Short-chain dehydrogenase reductase"/>
    <property type="match status" value="1"/>
</dbReference>
<evidence type="ECO:0000313" key="8">
    <source>
        <dbReference type="EMBL" id="CAB4863011.1"/>
    </source>
</evidence>
<dbReference type="GO" id="GO:0006629">
    <property type="term" value="P:lipid metabolic process"/>
    <property type="evidence" value="ECO:0007669"/>
    <property type="project" value="UniProtKB-KW"/>
</dbReference>
<dbReference type="EMBL" id="CAFBQP010000030">
    <property type="protein sequence ID" value="CAB5060286.1"/>
    <property type="molecule type" value="Genomic_DNA"/>
</dbReference>
<dbReference type="InterPro" id="IPR002347">
    <property type="entry name" value="SDR_fam"/>
</dbReference>
<evidence type="ECO:0000256" key="5">
    <source>
        <dbReference type="SAM" id="MobiDB-lite"/>
    </source>
</evidence>
<gene>
    <name evidence="6" type="ORF">UFOPK2602_00567</name>
    <name evidence="7" type="ORF">UFOPK2806_00812</name>
    <name evidence="8" type="ORF">UFOPK3417_00329</name>
    <name evidence="9" type="ORF">UFOPK4306_00948</name>
</gene>
<dbReference type="PANTHER" id="PTHR43180">
    <property type="entry name" value="3-OXOACYL-(ACYL-CARRIER-PROTEIN) REDUCTASE (AFU_ORTHOLOGUE AFUA_6G11210)"/>
    <property type="match status" value="1"/>
</dbReference>
<comment type="similarity">
    <text evidence="1">Belongs to the short-chain dehydrogenases/reductases (SDR) family.</text>
</comment>
<evidence type="ECO:0000256" key="3">
    <source>
        <dbReference type="ARBA" id="ARBA00023027"/>
    </source>
</evidence>
<dbReference type="PRINTS" id="PR00080">
    <property type="entry name" value="SDRFAMILY"/>
</dbReference>
<dbReference type="PRINTS" id="PR00081">
    <property type="entry name" value="GDHRDH"/>
</dbReference>
<keyword evidence="3" id="KW-0520">NAD</keyword>
<evidence type="ECO:0000313" key="6">
    <source>
        <dbReference type="EMBL" id="CAB4700538.1"/>
    </source>
</evidence>
<evidence type="ECO:0000313" key="9">
    <source>
        <dbReference type="EMBL" id="CAB5060286.1"/>
    </source>
</evidence>
<feature type="region of interest" description="Disordered" evidence="5">
    <location>
        <begin position="268"/>
        <end position="290"/>
    </location>
</feature>
<evidence type="ECO:0000313" key="7">
    <source>
        <dbReference type="EMBL" id="CAB4747682.1"/>
    </source>
</evidence>
<evidence type="ECO:0000256" key="1">
    <source>
        <dbReference type="ARBA" id="ARBA00006484"/>
    </source>
</evidence>
<accession>A0A6J6TJX7</accession>
<evidence type="ECO:0000256" key="2">
    <source>
        <dbReference type="ARBA" id="ARBA00023002"/>
    </source>
</evidence>
<name>A0A6J6TJX7_9ZZZZ</name>
<reference evidence="7" key="1">
    <citation type="submission" date="2020-05" db="EMBL/GenBank/DDBJ databases">
        <authorList>
            <person name="Chiriac C."/>
            <person name="Salcher M."/>
            <person name="Ghai R."/>
            <person name="Kavagutti S V."/>
        </authorList>
    </citation>
    <scope>NUCLEOTIDE SEQUENCE</scope>
</reference>
<keyword evidence="2" id="KW-0560">Oxidoreductase</keyword>
<protein>
    <submittedName>
        <fullName evidence="7">Unannotated protein</fullName>
    </submittedName>
</protein>
<keyword evidence="4" id="KW-0443">Lipid metabolism</keyword>
<dbReference type="GO" id="GO:0016491">
    <property type="term" value="F:oxidoreductase activity"/>
    <property type="evidence" value="ECO:0007669"/>
    <property type="project" value="UniProtKB-KW"/>
</dbReference>
<dbReference type="EMBL" id="CAEZYY010000008">
    <property type="protein sequence ID" value="CAB4747682.1"/>
    <property type="molecule type" value="Genomic_DNA"/>
</dbReference>
<proteinExistence type="inferred from homology"/>
<organism evidence="7">
    <name type="scientific">freshwater metagenome</name>
    <dbReference type="NCBI Taxonomy" id="449393"/>
    <lineage>
        <taxon>unclassified sequences</taxon>
        <taxon>metagenomes</taxon>
        <taxon>ecological metagenomes</taxon>
    </lineage>
</organism>
<dbReference type="EMBL" id="CAEZXX010000027">
    <property type="protein sequence ID" value="CAB4700538.1"/>
    <property type="molecule type" value="Genomic_DNA"/>
</dbReference>
<dbReference type="NCBIfam" id="NF005559">
    <property type="entry name" value="PRK07231.1"/>
    <property type="match status" value="1"/>
</dbReference>
<dbReference type="PANTHER" id="PTHR43180:SF28">
    <property type="entry name" value="NAD(P)-BINDING ROSSMANN-FOLD SUPERFAMILY PROTEIN"/>
    <property type="match status" value="1"/>
</dbReference>
<dbReference type="InterPro" id="IPR020904">
    <property type="entry name" value="Sc_DH/Rdtase_CS"/>
</dbReference>
<dbReference type="Pfam" id="PF13561">
    <property type="entry name" value="adh_short_C2"/>
    <property type="match status" value="1"/>
</dbReference>
<evidence type="ECO:0000256" key="4">
    <source>
        <dbReference type="ARBA" id="ARBA00023098"/>
    </source>
</evidence>
<dbReference type="Gene3D" id="3.40.50.720">
    <property type="entry name" value="NAD(P)-binding Rossmann-like Domain"/>
    <property type="match status" value="1"/>
</dbReference>
<dbReference type="AlphaFoldDB" id="A0A6J6TJX7"/>
<dbReference type="EMBL" id="CAFBLR010000017">
    <property type="protein sequence ID" value="CAB4863011.1"/>
    <property type="molecule type" value="Genomic_DNA"/>
</dbReference>
<dbReference type="SUPFAM" id="SSF51735">
    <property type="entry name" value="NAD(P)-binding Rossmann-fold domains"/>
    <property type="match status" value="1"/>
</dbReference>
<dbReference type="InterPro" id="IPR036291">
    <property type="entry name" value="NAD(P)-bd_dom_sf"/>
</dbReference>
<sequence length="290" mass="30118">MNQPRFAGRTVVVTGGASGIGKATVRRFLDEGANVVAGDLNEANGLAMLEAWHADADRLRFLAGNVALEDDIVALVNLATSTFGTLDVMFNNAGIGGAFGPITEVDVDAWDRTFEVLVRGVFLGTKHAARVMIPQGGGVIINTASVAGLAGGSGHTGYSAAKTAVVSITRNTAEELAPHRIRVNAVCPGVIFTPLAVGRDEEALGRIVSDLQPWPDRGTAEDVAAAVAFLASDDARFIVGESLLVDGGLLATGTRIHKNMDPHGATKRYTGFGAGSTGEITTSRRIAPKE</sequence>